<evidence type="ECO:0000256" key="1">
    <source>
        <dbReference type="ARBA" id="ARBA00004365"/>
    </source>
</evidence>
<dbReference type="InterPro" id="IPR013384">
    <property type="entry name" value="Flagell_FlgL"/>
</dbReference>
<dbReference type="NCBIfam" id="TIGR02550">
    <property type="entry name" value="flagell_flgL"/>
    <property type="match status" value="1"/>
</dbReference>
<dbReference type="Proteomes" id="UP000657177">
    <property type="component" value="Unassembled WGS sequence"/>
</dbReference>
<keyword evidence="6" id="KW-0969">Cilium</keyword>
<dbReference type="RefSeq" id="WP_181338774.1">
    <property type="nucleotide sequence ID" value="NZ_JAAKDE010000003.1"/>
</dbReference>
<comment type="subcellular location">
    <subcellularLocation>
        <location evidence="1">Bacterial flagellum</location>
    </subcellularLocation>
</comment>
<dbReference type="GO" id="GO:0071973">
    <property type="term" value="P:bacterial-type flagellum-dependent cell motility"/>
    <property type="evidence" value="ECO:0007669"/>
    <property type="project" value="InterPro"/>
</dbReference>
<keyword evidence="6" id="KW-0282">Flagellum</keyword>
<comment type="similarity">
    <text evidence="2">Belongs to the bacterial flagellin family.</text>
</comment>
<feature type="domain" description="Flagellin N-terminal" evidence="4">
    <location>
        <begin position="7"/>
        <end position="134"/>
    </location>
</feature>
<gene>
    <name evidence="6" type="primary">flgL</name>
    <name evidence="6" type="ORF">G5B42_01990</name>
</gene>
<feature type="domain" description="Flagellin C-terminal" evidence="5">
    <location>
        <begin position="212"/>
        <end position="293"/>
    </location>
</feature>
<keyword evidence="3" id="KW-0975">Bacterial flagellum</keyword>
<evidence type="ECO:0000313" key="7">
    <source>
        <dbReference type="Proteomes" id="UP000657177"/>
    </source>
</evidence>
<dbReference type="EMBL" id="JAAKDE010000003">
    <property type="protein sequence ID" value="MBA2132321.1"/>
    <property type="molecule type" value="Genomic_DNA"/>
</dbReference>
<dbReference type="GO" id="GO:0005198">
    <property type="term" value="F:structural molecule activity"/>
    <property type="evidence" value="ECO:0007669"/>
    <property type="project" value="InterPro"/>
</dbReference>
<dbReference type="AlphaFoldDB" id="A0A8J6HQR0"/>
<sequence length="294" mass="32924">MRVTDSMIHMGVQDNIQKAMERLNKNYTRLTTGKMINRPSDDPVGLILGMRLKKGINENSQYKENANAALALLNGSDYALDEMTKALHRLSELAVQAANGVLDQISLDAIADEVEELRNHLYQIANTKQENTYIFGGERTNAPPYELDPLATPDITWQGSSSPLKAEVGTGIVMDVTVTGDQVFGDFFDRLSDFIHNLRSGDHKAISESDLANIHARLDQVLQIRGEIGAKVNRLEKNLERMELMDVNFRELLSKIEDTDYAEVTMNLMMQESVYQAALATSARIMRSTLVNYI</sequence>
<dbReference type="Gene3D" id="1.20.1330.10">
    <property type="entry name" value="f41 fragment of flagellin, N-terminal domain"/>
    <property type="match status" value="1"/>
</dbReference>
<dbReference type="InterPro" id="IPR001029">
    <property type="entry name" value="Flagellin_N"/>
</dbReference>
<evidence type="ECO:0000256" key="3">
    <source>
        <dbReference type="ARBA" id="ARBA00023143"/>
    </source>
</evidence>
<proteinExistence type="inferred from homology"/>
<evidence type="ECO:0000313" key="6">
    <source>
        <dbReference type="EMBL" id="MBA2132321.1"/>
    </source>
</evidence>
<evidence type="ECO:0000259" key="4">
    <source>
        <dbReference type="Pfam" id="PF00669"/>
    </source>
</evidence>
<dbReference type="Pfam" id="PF00700">
    <property type="entry name" value="Flagellin_C"/>
    <property type="match status" value="1"/>
</dbReference>
<reference evidence="6" key="1">
    <citation type="submission" date="2020-06" db="EMBL/GenBank/DDBJ databases">
        <title>Novel chitinolytic bacterium.</title>
        <authorList>
            <person name="Ungkulpasvich U."/>
            <person name="Kosugi A."/>
            <person name="Uke A."/>
        </authorList>
    </citation>
    <scope>NUCLEOTIDE SEQUENCE</scope>
    <source>
        <strain evidence="6">UUS1-1</strain>
    </source>
</reference>
<protein>
    <submittedName>
        <fullName evidence="6">Flagellar hook-associated protein FlgL</fullName>
    </submittedName>
</protein>
<dbReference type="PRINTS" id="PR00207">
    <property type="entry name" value="FLAGELLIN"/>
</dbReference>
<accession>A0A8J6HQR0</accession>
<organism evidence="6 7">
    <name type="scientific">Capillibacterium thermochitinicola</name>
    <dbReference type="NCBI Taxonomy" id="2699427"/>
    <lineage>
        <taxon>Bacteria</taxon>
        <taxon>Bacillati</taxon>
        <taxon>Bacillota</taxon>
        <taxon>Capillibacterium</taxon>
    </lineage>
</organism>
<keyword evidence="6" id="KW-0966">Cell projection</keyword>
<dbReference type="InterPro" id="IPR046358">
    <property type="entry name" value="Flagellin_C"/>
</dbReference>
<dbReference type="PANTHER" id="PTHR42792">
    <property type="entry name" value="FLAGELLIN"/>
    <property type="match status" value="1"/>
</dbReference>
<evidence type="ECO:0000259" key="5">
    <source>
        <dbReference type="Pfam" id="PF00700"/>
    </source>
</evidence>
<evidence type="ECO:0000256" key="2">
    <source>
        <dbReference type="ARBA" id="ARBA00005709"/>
    </source>
</evidence>
<dbReference type="SUPFAM" id="SSF64518">
    <property type="entry name" value="Phase 1 flagellin"/>
    <property type="match status" value="1"/>
</dbReference>
<keyword evidence="7" id="KW-1185">Reference proteome</keyword>
<dbReference type="GO" id="GO:0009424">
    <property type="term" value="C:bacterial-type flagellum hook"/>
    <property type="evidence" value="ECO:0007669"/>
    <property type="project" value="InterPro"/>
</dbReference>
<name>A0A8J6HQR0_9FIRM</name>
<comment type="caution">
    <text evidence="6">The sequence shown here is derived from an EMBL/GenBank/DDBJ whole genome shotgun (WGS) entry which is preliminary data.</text>
</comment>
<dbReference type="PANTHER" id="PTHR42792:SF1">
    <property type="entry name" value="FLAGELLAR HOOK-ASSOCIATED PROTEIN 3"/>
    <property type="match status" value="1"/>
</dbReference>
<dbReference type="Pfam" id="PF00669">
    <property type="entry name" value="Flagellin_N"/>
    <property type="match status" value="1"/>
</dbReference>
<dbReference type="InterPro" id="IPR001492">
    <property type="entry name" value="Flagellin"/>
</dbReference>